<dbReference type="OrthoDB" id="4126315at2759"/>
<accession>A0A9W8R5Y5</accession>
<feature type="domain" description="ABM" evidence="1">
    <location>
        <begin position="7"/>
        <end position="62"/>
    </location>
</feature>
<protein>
    <recommendedName>
        <fullName evidence="1">ABM domain-containing protein</fullName>
    </recommendedName>
</protein>
<proteinExistence type="predicted"/>
<organism evidence="2 3">
    <name type="scientific">Fusarium falciforme</name>
    <dbReference type="NCBI Taxonomy" id="195108"/>
    <lineage>
        <taxon>Eukaryota</taxon>
        <taxon>Fungi</taxon>
        <taxon>Dikarya</taxon>
        <taxon>Ascomycota</taxon>
        <taxon>Pezizomycotina</taxon>
        <taxon>Sordariomycetes</taxon>
        <taxon>Hypocreomycetidae</taxon>
        <taxon>Hypocreales</taxon>
        <taxon>Nectriaceae</taxon>
        <taxon>Fusarium</taxon>
        <taxon>Fusarium solani species complex</taxon>
    </lineage>
</organism>
<dbReference type="Gene3D" id="3.30.70.100">
    <property type="match status" value="1"/>
</dbReference>
<dbReference type="EMBL" id="JAOQAV010000014">
    <property type="protein sequence ID" value="KAJ4188946.1"/>
    <property type="molecule type" value="Genomic_DNA"/>
</dbReference>
<sequence>MASNHGISLHVTVYVDPENVSKFLEHFKPVYDKVVAEPECTFFEVYQSSEDPGTLHWVENWNQTTDWLLNVQILKDYYKEYFAATEPMFVKPREFKVYNRLGSPYYTAKER</sequence>
<evidence type="ECO:0000259" key="1">
    <source>
        <dbReference type="Pfam" id="PF03992"/>
    </source>
</evidence>
<dbReference type="AlphaFoldDB" id="A0A9W8R5Y5"/>
<keyword evidence="3" id="KW-1185">Reference proteome</keyword>
<dbReference type="InterPro" id="IPR011008">
    <property type="entry name" value="Dimeric_a/b-barrel"/>
</dbReference>
<gene>
    <name evidence="2" type="ORF">NW755_006447</name>
</gene>
<dbReference type="Proteomes" id="UP001152087">
    <property type="component" value="Unassembled WGS sequence"/>
</dbReference>
<dbReference type="SUPFAM" id="SSF54909">
    <property type="entry name" value="Dimeric alpha+beta barrel"/>
    <property type="match status" value="1"/>
</dbReference>
<dbReference type="InterPro" id="IPR007138">
    <property type="entry name" value="ABM_dom"/>
</dbReference>
<evidence type="ECO:0000313" key="3">
    <source>
        <dbReference type="Proteomes" id="UP001152087"/>
    </source>
</evidence>
<comment type="caution">
    <text evidence="2">The sequence shown here is derived from an EMBL/GenBank/DDBJ whole genome shotgun (WGS) entry which is preliminary data.</text>
</comment>
<dbReference type="Pfam" id="PF03992">
    <property type="entry name" value="ABM"/>
    <property type="match status" value="1"/>
</dbReference>
<reference evidence="2" key="1">
    <citation type="submission" date="2022-09" db="EMBL/GenBank/DDBJ databases">
        <title>Fusarium specimens isolated from Avocado Roots.</title>
        <authorList>
            <person name="Stajich J."/>
            <person name="Roper C."/>
            <person name="Heimlech-Rivalta G."/>
        </authorList>
    </citation>
    <scope>NUCLEOTIDE SEQUENCE</scope>
    <source>
        <strain evidence="2">A02</strain>
    </source>
</reference>
<name>A0A9W8R5Y5_9HYPO</name>
<evidence type="ECO:0000313" key="2">
    <source>
        <dbReference type="EMBL" id="KAJ4188946.1"/>
    </source>
</evidence>